<protein>
    <submittedName>
        <fullName evidence="1">Uncharacterized protein</fullName>
    </submittedName>
</protein>
<name>I3SMN9_MEDTR</name>
<proteinExistence type="evidence at transcript level"/>
<sequence>MEFLKKEDLMGLIGDRVRDEEGEMSMGFFDKKVNDTFAVATSMVRSFCSE</sequence>
<reference evidence="1" key="1">
    <citation type="submission" date="2012-05" db="EMBL/GenBank/DDBJ databases">
        <authorList>
            <person name="Krishnakumar V."/>
            <person name="Cheung F."/>
            <person name="Xiao Y."/>
            <person name="Chan A."/>
            <person name="Moskal W.A."/>
            <person name="Town C.D."/>
        </authorList>
    </citation>
    <scope>NUCLEOTIDE SEQUENCE</scope>
</reference>
<evidence type="ECO:0000313" key="1">
    <source>
        <dbReference type="EMBL" id="AFK41531.1"/>
    </source>
</evidence>
<dbReference type="EMBL" id="BT141737">
    <property type="protein sequence ID" value="AFK41531.1"/>
    <property type="molecule type" value="mRNA"/>
</dbReference>
<organism evidence="1">
    <name type="scientific">Medicago truncatula</name>
    <name type="common">Barrel medic</name>
    <name type="synonym">Medicago tribuloides</name>
    <dbReference type="NCBI Taxonomy" id="3880"/>
    <lineage>
        <taxon>Eukaryota</taxon>
        <taxon>Viridiplantae</taxon>
        <taxon>Streptophyta</taxon>
        <taxon>Embryophyta</taxon>
        <taxon>Tracheophyta</taxon>
        <taxon>Spermatophyta</taxon>
        <taxon>Magnoliopsida</taxon>
        <taxon>eudicotyledons</taxon>
        <taxon>Gunneridae</taxon>
        <taxon>Pentapetalae</taxon>
        <taxon>rosids</taxon>
        <taxon>fabids</taxon>
        <taxon>Fabales</taxon>
        <taxon>Fabaceae</taxon>
        <taxon>Papilionoideae</taxon>
        <taxon>50 kb inversion clade</taxon>
        <taxon>NPAAA clade</taxon>
        <taxon>Hologalegina</taxon>
        <taxon>IRL clade</taxon>
        <taxon>Trifolieae</taxon>
        <taxon>Medicago</taxon>
    </lineage>
</organism>
<dbReference type="AlphaFoldDB" id="I3SMN9"/>
<accession>I3SMN9</accession>